<protein>
    <submittedName>
        <fullName evidence="1">Uncharacterized protein</fullName>
    </submittedName>
</protein>
<comment type="caution">
    <text evidence="1">The sequence shown here is derived from an EMBL/GenBank/DDBJ whole genome shotgun (WGS) entry which is preliminary data.</text>
</comment>
<dbReference type="EMBL" id="QHGU01000272">
    <property type="protein sequence ID" value="PZM51290.1"/>
    <property type="molecule type" value="Genomic_DNA"/>
</dbReference>
<gene>
    <name evidence="2" type="ORF">B1P95_05025</name>
    <name evidence="3" type="ORF">DKP91_16950</name>
    <name evidence="1" type="ORF">GBM73_08235</name>
</gene>
<reference evidence="3 5" key="2">
    <citation type="submission" date="2018-05" db="EMBL/GenBank/DDBJ databases">
        <title>Vancomycin-resistant Enterococcus faecium strain from Chelyabinsk, Russia.</title>
        <authorList>
            <person name="Gostev V."/>
            <person name="Goncharov A."/>
            <person name="Kolodzhieva V."/>
            <person name="Suvorov A."/>
            <person name="Sidorenko S."/>
            <person name="Zueva L."/>
        </authorList>
    </citation>
    <scope>NUCLEOTIDE SEQUENCE [LARGE SCALE GENOMIC DNA]</scope>
    <source>
        <strain evidence="3 5">20</strain>
    </source>
</reference>
<evidence type="ECO:0000313" key="2">
    <source>
        <dbReference type="EMBL" id="OOL83253.1"/>
    </source>
</evidence>
<dbReference type="EMBL" id="MVGJ01000021">
    <property type="protein sequence ID" value="OOL83253.1"/>
    <property type="molecule type" value="Genomic_DNA"/>
</dbReference>
<dbReference type="Proteomes" id="UP000191171">
    <property type="component" value="Unassembled WGS sequence"/>
</dbReference>
<evidence type="ECO:0000313" key="4">
    <source>
        <dbReference type="Proteomes" id="UP000191171"/>
    </source>
</evidence>
<reference evidence="2 4" key="1">
    <citation type="submission" date="2017-02" db="EMBL/GenBank/DDBJ databases">
        <title>Clonality and virulence of isolates of VRE in Hematopoietic Stem Cell Transplanted (HSCT) patients.</title>
        <authorList>
            <person name="Marchi A.P."/>
            <person name="Martins R.C."/>
            <person name="Marie S.K."/>
            <person name="Levin A.S."/>
            <person name="Costa S.F."/>
        </authorList>
    </citation>
    <scope>NUCLEOTIDE SEQUENCE [LARGE SCALE GENOMIC DNA]</scope>
    <source>
        <strain evidence="2 4">LIM1759</strain>
    </source>
</reference>
<evidence type="ECO:0000313" key="5">
    <source>
        <dbReference type="Proteomes" id="UP000249070"/>
    </source>
</evidence>
<organism evidence="1 6">
    <name type="scientific">Enterococcus faecium</name>
    <name type="common">Streptococcus faecium</name>
    <dbReference type="NCBI Taxonomy" id="1352"/>
    <lineage>
        <taxon>Bacteria</taxon>
        <taxon>Bacillati</taxon>
        <taxon>Bacillota</taxon>
        <taxon>Bacilli</taxon>
        <taxon>Lactobacillales</taxon>
        <taxon>Enterococcaceae</taxon>
        <taxon>Enterococcus</taxon>
    </lineage>
</organism>
<evidence type="ECO:0000313" key="3">
    <source>
        <dbReference type="EMBL" id="PZM51290.1"/>
    </source>
</evidence>
<sequence length="82" mass="9533">MKNASLFSLSISKDSSFLLECQMIGREEKGNFDKKEEVSDFPVNKNRVGKKKRFEEVYGSIFRNLGTKKAPRQCFFEKLMTD</sequence>
<accession>A0A133CHQ0</accession>
<dbReference type="RefSeq" id="WP_002321251.1">
    <property type="nucleotide sequence ID" value="NZ_AP019394.1"/>
</dbReference>
<evidence type="ECO:0000313" key="6">
    <source>
        <dbReference type="Proteomes" id="UP000469871"/>
    </source>
</evidence>
<reference evidence="1 6" key="3">
    <citation type="submission" date="2019-10" db="EMBL/GenBank/DDBJ databases">
        <title>Evolutionary dynamics of vancomycin-resistant Enterococcus faecium during gastrointestinal tract colonization and bloodstream infection in immunocompromised pediatric patients.</title>
        <authorList>
            <person name="Chilambi G.S."/>
            <person name="Nordstrom H.R."/>
            <person name="Evans D.R."/>
            <person name="Ferrolino J."/>
            <person name="Hayden R.T."/>
            <person name="Maron G.M."/>
            <person name="Vo A.N."/>
            <person name="Gilmore M.S."/>
            <person name="Wolf J."/>
            <person name="Rosch J.W."/>
            <person name="Van Tyne D."/>
        </authorList>
    </citation>
    <scope>NUCLEOTIDE SEQUENCE [LARGE SCALE GENOMIC DNA]</scope>
    <source>
        <strain evidence="1 6">VRECG27</strain>
    </source>
</reference>
<proteinExistence type="predicted"/>
<name>A0A133CHQ0_ENTFC</name>
<dbReference type="AlphaFoldDB" id="A0A133CHQ0"/>
<dbReference type="Proteomes" id="UP000249070">
    <property type="component" value="Unassembled WGS sequence"/>
</dbReference>
<dbReference type="EMBL" id="WEFP01000001">
    <property type="protein sequence ID" value="KAB7578277.1"/>
    <property type="molecule type" value="Genomic_DNA"/>
</dbReference>
<dbReference type="Proteomes" id="UP000469871">
    <property type="component" value="Unassembled WGS sequence"/>
</dbReference>
<evidence type="ECO:0000313" key="1">
    <source>
        <dbReference type="EMBL" id="KAB7578277.1"/>
    </source>
</evidence>